<organism evidence="1">
    <name type="scientific">Lepeophtheirus salmonis</name>
    <name type="common">Salmon louse</name>
    <name type="synonym">Caligus salmonis</name>
    <dbReference type="NCBI Taxonomy" id="72036"/>
    <lineage>
        <taxon>Eukaryota</taxon>
        <taxon>Metazoa</taxon>
        <taxon>Ecdysozoa</taxon>
        <taxon>Arthropoda</taxon>
        <taxon>Crustacea</taxon>
        <taxon>Multicrustacea</taxon>
        <taxon>Hexanauplia</taxon>
        <taxon>Copepoda</taxon>
        <taxon>Siphonostomatoida</taxon>
        <taxon>Caligidae</taxon>
        <taxon>Lepeophtheirus</taxon>
    </lineage>
</organism>
<proteinExistence type="predicted"/>
<accession>A0A0K2VGZ9</accession>
<sequence>MNSLLKPLSLEVLHLLRLHLLHPHPPFLHPRHGLHLHHERMN</sequence>
<dbReference type="AlphaFoldDB" id="A0A0K2VGZ9"/>
<reference evidence="1" key="1">
    <citation type="submission" date="2014-05" db="EMBL/GenBank/DDBJ databases">
        <authorList>
            <person name="Chronopoulou M."/>
        </authorList>
    </citation>
    <scope>NUCLEOTIDE SEQUENCE</scope>
    <source>
        <tissue evidence="1">Whole organism</tissue>
    </source>
</reference>
<dbReference type="EMBL" id="HACA01032299">
    <property type="protein sequence ID" value="CDW49660.1"/>
    <property type="molecule type" value="Transcribed_RNA"/>
</dbReference>
<name>A0A0K2VGZ9_LEPSM</name>
<evidence type="ECO:0000313" key="1">
    <source>
        <dbReference type="EMBL" id="CDW49660.1"/>
    </source>
</evidence>
<protein>
    <submittedName>
        <fullName evidence="1">Uncharacterized protein</fullName>
    </submittedName>
</protein>